<evidence type="ECO:0000313" key="4">
    <source>
        <dbReference type="Proteomes" id="UP001281003"/>
    </source>
</evidence>
<proteinExistence type="inferred from homology"/>
<dbReference type="GO" id="GO:0008168">
    <property type="term" value="F:methyltransferase activity"/>
    <property type="evidence" value="ECO:0007669"/>
    <property type="project" value="UniProtKB-KW"/>
</dbReference>
<dbReference type="GO" id="GO:0032259">
    <property type="term" value="P:methylation"/>
    <property type="evidence" value="ECO:0007669"/>
    <property type="project" value="UniProtKB-KW"/>
</dbReference>
<evidence type="ECO:0000313" key="3">
    <source>
        <dbReference type="EMBL" id="KAK3399770.1"/>
    </source>
</evidence>
<name>A0AAE0PGZ3_SORBR</name>
<dbReference type="Proteomes" id="UP001281003">
    <property type="component" value="Unassembled WGS sequence"/>
</dbReference>
<dbReference type="AlphaFoldDB" id="A0AAE0PGZ3"/>
<comment type="caution">
    <text evidence="3">The sequence shown here is derived from an EMBL/GenBank/DDBJ whole genome shotgun (WGS) entry which is preliminary data.</text>
</comment>
<keyword evidence="4" id="KW-1185">Reference proteome</keyword>
<sequence>MASPSDAKATSPRSPKNEKTASPEPASGPAPLLDAEAATAAGILPASHWADVPEDDNDDDGASTIGSIASSTASLTSTIFQYREHHGRTYHGDIGNAEGWEPNDNRHLDSMDIAHHCFTICTGGKLFLSPLDKKKVQKVVDIGTGTGMWAIDFADEFPHAEVIGTDITPIQPKWVPPNLKFELDDCNQEWTWPENTFDFINMRMLVGVIQDWYAIFREAYRCCKPGAYVESMGSSCHFISDDGSITPDSASALAQWGKIWIEGGKAFGRTFDVYSEDVQRKGMEEAGFVDIEFKDMVIPVGVWHPDKDAAERGWWWKVTLEADLEGYLNYICQSLLGWKPEETNAYCAHVRKEWNDPKNHGYVMARVAWGRKPE</sequence>
<evidence type="ECO:0000256" key="1">
    <source>
        <dbReference type="ARBA" id="ARBA00038158"/>
    </source>
</evidence>
<keyword evidence="3" id="KW-0808">Transferase</keyword>
<dbReference type="Pfam" id="PF13489">
    <property type="entry name" value="Methyltransf_23"/>
    <property type="match status" value="1"/>
</dbReference>
<organism evidence="3 4">
    <name type="scientific">Sordaria brevicollis</name>
    <dbReference type="NCBI Taxonomy" id="83679"/>
    <lineage>
        <taxon>Eukaryota</taxon>
        <taxon>Fungi</taxon>
        <taxon>Dikarya</taxon>
        <taxon>Ascomycota</taxon>
        <taxon>Pezizomycotina</taxon>
        <taxon>Sordariomycetes</taxon>
        <taxon>Sordariomycetidae</taxon>
        <taxon>Sordariales</taxon>
        <taxon>Sordariaceae</taxon>
        <taxon>Sordaria</taxon>
    </lineage>
</organism>
<gene>
    <name evidence="3" type="ORF">B0T20DRAFT_349640</name>
</gene>
<comment type="similarity">
    <text evidence="1">Belongs to the methyltransferase superfamily. LaeA methyltransferase family.</text>
</comment>
<accession>A0AAE0PGZ3</accession>
<keyword evidence="3" id="KW-0489">Methyltransferase</keyword>
<feature type="region of interest" description="Disordered" evidence="2">
    <location>
        <begin position="1"/>
        <end position="38"/>
    </location>
</feature>
<dbReference type="InterPro" id="IPR029063">
    <property type="entry name" value="SAM-dependent_MTases_sf"/>
</dbReference>
<dbReference type="SUPFAM" id="SSF53335">
    <property type="entry name" value="S-adenosyl-L-methionine-dependent methyltransferases"/>
    <property type="match status" value="1"/>
</dbReference>
<reference evidence="3" key="1">
    <citation type="journal article" date="2023" name="Mol. Phylogenet. Evol.">
        <title>Genome-scale phylogeny and comparative genomics of the fungal order Sordariales.</title>
        <authorList>
            <person name="Hensen N."/>
            <person name="Bonometti L."/>
            <person name="Westerberg I."/>
            <person name="Brannstrom I.O."/>
            <person name="Guillou S."/>
            <person name="Cros-Aarteil S."/>
            <person name="Calhoun S."/>
            <person name="Haridas S."/>
            <person name="Kuo A."/>
            <person name="Mondo S."/>
            <person name="Pangilinan J."/>
            <person name="Riley R."/>
            <person name="LaButti K."/>
            <person name="Andreopoulos B."/>
            <person name="Lipzen A."/>
            <person name="Chen C."/>
            <person name="Yan M."/>
            <person name="Daum C."/>
            <person name="Ng V."/>
            <person name="Clum A."/>
            <person name="Steindorff A."/>
            <person name="Ohm R.A."/>
            <person name="Martin F."/>
            <person name="Silar P."/>
            <person name="Natvig D.O."/>
            <person name="Lalanne C."/>
            <person name="Gautier V."/>
            <person name="Ament-Velasquez S.L."/>
            <person name="Kruys A."/>
            <person name="Hutchinson M.I."/>
            <person name="Powell A.J."/>
            <person name="Barry K."/>
            <person name="Miller A.N."/>
            <person name="Grigoriev I.V."/>
            <person name="Debuchy R."/>
            <person name="Gladieux P."/>
            <person name="Hiltunen Thoren M."/>
            <person name="Johannesson H."/>
        </authorList>
    </citation>
    <scope>NUCLEOTIDE SEQUENCE</scope>
    <source>
        <strain evidence="3">FGSC 1904</strain>
    </source>
</reference>
<dbReference type="PANTHER" id="PTHR43591:SF10">
    <property type="entry name" value="ABC TRANSMEMBRANE TYPE-1 DOMAIN-CONTAINING PROTEIN-RELATED"/>
    <property type="match status" value="1"/>
</dbReference>
<dbReference type="PANTHER" id="PTHR43591">
    <property type="entry name" value="METHYLTRANSFERASE"/>
    <property type="match status" value="1"/>
</dbReference>
<dbReference type="CDD" id="cd02440">
    <property type="entry name" value="AdoMet_MTases"/>
    <property type="match status" value="1"/>
</dbReference>
<protein>
    <submittedName>
        <fullName evidence="3">S-adenosyl-L-methionine-dependent methyltransferase</fullName>
    </submittedName>
</protein>
<evidence type="ECO:0000256" key="2">
    <source>
        <dbReference type="SAM" id="MobiDB-lite"/>
    </source>
</evidence>
<dbReference type="EMBL" id="JAUTDP010000004">
    <property type="protein sequence ID" value="KAK3399770.1"/>
    <property type="molecule type" value="Genomic_DNA"/>
</dbReference>
<dbReference type="Gene3D" id="3.40.50.150">
    <property type="entry name" value="Vaccinia Virus protein VP39"/>
    <property type="match status" value="1"/>
</dbReference>
<feature type="compositionally biased region" description="Low complexity" evidence="2">
    <location>
        <begin position="29"/>
        <end position="38"/>
    </location>
</feature>
<reference evidence="3" key="2">
    <citation type="submission" date="2023-07" db="EMBL/GenBank/DDBJ databases">
        <authorList>
            <consortium name="Lawrence Berkeley National Laboratory"/>
            <person name="Haridas S."/>
            <person name="Hensen N."/>
            <person name="Bonometti L."/>
            <person name="Westerberg I."/>
            <person name="Brannstrom I.O."/>
            <person name="Guillou S."/>
            <person name="Cros-Aarteil S."/>
            <person name="Calhoun S."/>
            <person name="Kuo A."/>
            <person name="Mondo S."/>
            <person name="Pangilinan J."/>
            <person name="Riley R."/>
            <person name="LaButti K."/>
            <person name="Andreopoulos B."/>
            <person name="Lipzen A."/>
            <person name="Chen C."/>
            <person name="Yanf M."/>
            <person name="Daum C."/>
            <person name="Ng V."/>
            <person name="Clum A."/>
            <person name="Steindorff A."/>
            <person name="Ohm R."/>
            <person name="Martin F."/>
            <person name="Silar P."/>
            <person name="Natvig D."/>
            <person name="Lalanne C."/>
            <person name="Gautier V."/>
            <person name="Ament-velasquez S.L."/>
            <person name="Kruys A."/>
            <person name="Hutchinson M.I."/>
            <person name="Powell A.J."/>
            <person name="Barry K."/>
            <person name="Miller A.N."/>
            <person name="Grigoriev I.V."/>
            <person name="Debuchy R."/>
            <person name="Gladieux P."/>
            <person name="Thoren M.H."/>
            <person name="Johannesson H."/>
        </authorList>
    </citation>
    <scope>NUCLEOTIDE SEQUENCE</scope>
    <source>
        <strain evidence="3">FGSC 1904</strain>
    </source>
</reference>